<keyword evidence="3" id="KW-1185">Reference proteome</keyword>
<dbReference type="InterPro" id="IPR029058">
    <property type="entry name" value="AB_hydrolase_fold"/>
</dbReference>
<dbReference type="PANTHER" id="PTHR36837:SF2">
    <property type="entry name" value="POLY(3-HYDROXYALKANOATE) POLYMERASE SUBUNIT PHAC"/>
    <property type="match status" value="1"/>
</dbReference>
<dbReference type="EMBL" id="NMVQ01000010">
    <property type="protein sequence ID" value="OYO22694.1"/>
    <property type="molecule type" value="Genomic_DNA"/>
</dbReference>
<keyword evidence="2" id="KW-0378">Hydrolase</keyword>
<evidence type="ECO:0000313" key="3">
    <source>
        <dbReference type="Proteomes" id="UP000216311"/>
    </source>
</evidence>
<dbReference type="RefSeq" id="WP_094363539.1">
    <property type="nucleotide sequence ID" value="NZ_NMVQ01000010.1"/>
</dbReference>
<feature type="domain" description="AB hydrolase-1" evidence="1">
    <location>
        <begin position="85"/>
        <end position="301"/>
    </location>
</feature>
<dbReference type="PANTHER" id="PTHR36837">
    <property type="entry name" value="POLY(3-HYDROXYALKANOATE) POLYMERASE SUBUNIT PHAC"/>
    <property type="match status" value="1"/>
</dbReference>
<dbReference type="Proteomes" id="UP000216311">
    <property type="component" value="Unassembled WGS sequence"/>
</dbReference>
<gene>
    <name evidence="2" type="ORF">CGZ93_07545</name>
</gene>
<protein>
    <submittedName>
        <fullName evidence="2">Hydrolase</fullName>
    </submittedName>
</protein>
<evidence type="ECO:0000313" key="2">
    <source>
        <dbReference type="EMBL" id="OYO22694.1"/>
    </source>
</evidence>
<evidence type="ECO:0000259" key="1">
    <source>
        <dbReference type="Pfam" id="PF00561"/>
    </source>
</evidence>
<proteinExistence type="predicted"/>
<name>A0A255H7K7_9ACTN</name>
<comment type="caution">
    <text evidence="2">The sequence shown here is derived from an EMBL/GenBank/DDBJ whole genome shotgun (WGS) entry which is preliminary data.</text>
</comment>
<dbReference type="SUPFAM" id="SSF53474">
    <property type="entry name" value="alpha/beta-Hydrolases"/>
    <property type="match status" value="1"/>
</dbReference>
<sequence length="351" mass="39811">MSLLKEALNLPRTLLEYNNILLTTEDAKVGVTGKDEIWTYRRTTLFRFRSRNRKHPVPILLTFALINRPDIFDLSPENSFVGFLLGEGFDVYLVDWGYPQEEDSDIGIDDLVCDHLPWAIREVLRDSGAKEITLVGWCIGAVITSMYLALTPDAPVRNYISLTMPLDTEDTTFARWLGPEEFDVDQLADSMPYLPGAAVDLYNKLLKPVPNLIGTPLRLYQQVQDGTARRAAYQSMAKWVADNPNFTARAFQQWVTWMYKDNRLISGRIRLRGQRVDLSRITTPMLVVTASYDHIAPRDGTMPLFDIVSSTDIQHLDGVGGHIGLMAGSKARREIWPQISEWLTARQPATH</sequence>
<organism evidence="2 3">
    <name type="scientific">Enemella dayhoffiae</name>
    <dbReference type="NCBI Taxonomy" id="2016507"/>
    <lineage>
        <taxon>Bacteria</taxon>
        <taxon>Bacillati</taxon>
        <taxon>Actinomycetota</taxon>
        <taxon>Actinomycetes</taxon>
        <taxon>Propionibacteriales</taxon>
        <taxon>Propionibacteriaceae</taxon>
        <taxon>Enemella</taxon>
    </lineage>
</organism>
<dbReference type="InterPro" id="IPR000073">
    <property type="entry name" value="AB_hydrolase_1"/>
</dbReference>
<dbReference type="Pfam" id="PF00561">
    <property type="entry name" value="Abhydrolase_1"/>
    <property type="match status" value="1"/>
</dbReference>
<dbReference type="GO" id="GO:0016787">
    <property type="term" value="F:hydrolase activity"/>
    <property type="evidence" value="ECO:0007669"/>
    <property type="project" value="UniProtKB-KW"/>
</dbReference>
<dbReference type="OrthoDB" id="7208816at2"/>
<dbReference type="InterPro" id="IPR051321">
    <property type="entry name" value="PHA/PHB_synthase"/>
</dbReference>
<dbReference type="AlphaFoldDB" id="A0A255H7K7"/>
<dbReference type="Gene3D" id="3.40.50.1820">
    <property type="entry name" value="alpha/beta hydrolase"/>
    <property type="match status" value="1"/>
</dbReference>
<accession>A0A255H7K7</accession>
<reference evidence="2 3" key="1">
    <citation type="submission" date="2017-07" db="EMBL/GenBank/DDBJ databases">
        <title>Draft whole genome sequences of clinical Proprionibacteriaceae strains.</title>
        <authorList>
            <person name="Bernier A.-M."/>
            <person name="Bernard K."/>
            <person name="Domingo M.-C."/>
        </authorList>
    </citation>
    <scope>NUCLEOTIDE SEQUENCE [LARGE SCALE GENOMIC DNA]</scope>
    <source>
        <strain evidence="2 3">NML 130396</strain>
    </source>
</reference>